<protein>
    <submittedName>
        <fullName evidence="6">Hemolysin III family protein</fullName>
    </submittedName>
</protein>
<proteinExistence type="predicted"/>
<feature type="transmembrane region" description="Helical" evidence="5">
    <location>
        <begin position="21"/>
        <end position="42"/>
    </location>
</feature>
<keyword evidence="7" id="KW-1185">Reference proteome</keyword>
<feature type="transmembrane region" description="Helical" evidence="5">
    <location>
        <begin position="137"/>
        <end position="157"/>
    </location>
</feature>
<dbReference type="Proteomes" id="UP001589862">
    <property type="component" value="Unassembled WGS sequence"/>
</dbReference>
<evidence type="ECO:0000256" key="2">
    <source>
        <dbReference type="ARBA" id="ARBA00022692"/>
    </source>
</evidence>
<keyword evidence="4 5" id="KW-0472">Membrane</keyword>
<feature type="transmembrane region" description="Helical" evidence="5">
    <location>
        <begin position="88"/>
        <end position="104"/>
    </location>
</feature>
<dbReference type="PANTHER" id="PTHR20855:SF3">
    <property type="entry name" value="LD03007P"/>
    <property type="match status" value="1"/>
</dbReference>
<evidence type="ECO:0000256" key="1">
    <source>
        <dbReference type="ARBA" id="ARBA00004141"/>
    </source>
</evidence>
<dbReference type="RefSeq" id="WP_377458857.1">
    <property type="nucleotide sequence ID" value="NZ_JBHLUB010000028.1"/>
</dbReference>
<feature type="transmembrane region" description="Helical" evidence="5">
    <location>
        <begin position="195"/>
        <end position="219"/>
    </location>
</feature>
<name>A0ABV6PA67_9MICC</name>
<evidence type="ECO:0000256" key="3">
    <source>
        <dbReference type="ARBA" id="ARBA00022989"/>
    </source>
</evidence>
<dbReference type="Pfam" id="PF03006">
    <property type="entry name" value="HlyIII"/>
    <property type="match status" value="1"/>
</dbReference>
<sequence>MNTAVAAQDLLQQVKPRLRGWIHLVTAPLVLIVAIVLLVLAPSLAARLTTLVFMASALQLFTVSAVYHLGSWSPRTGAILRRIDHTNILFLIAGTYTPISWLLLPQPEAILLLSLVWAGAFMATFFRIFWLNAPRMLYTPIYVVLGLAATLFLPSFFAANLPAAILICAGGAAYIAGAVFYALKRPNISPTWFGFHELFHALTVVGFICHLVAVFFAVLA</sequence>
<dbReference type="PANTHER" id="PTHR20855">
    <property type="entry name" value="ADIPOR/PROGESTIN RECEPTOR-RELATED"/>
    <property type="match status" value="1"/>
</dbReference>
<feature type="transmembrane region" description="Helical" evidence="5">
    <location>
        <begin position="110"/>
        <end position="130"/>
    </location>
</feature>
<evidence type="ECO:0000256" key="4">
    <source>
        <dbReference type="ARBA" id="ARBA00023136"/>
    </source>
</evidence>
<evidence type="ECO:0000313" key="6">
    <source>
        <dbReference type="EMBL" id="MFC0582010.1"/>
    </source>
</evidence>
<organism evidence="6 7">
    <name type="scientific">Micrococcoides hystricis</name>
    <dbReference type="NCBI Taxonomy" id="1572761"/>
    <lineage>
        <taxon>Bacteria</taxon>
        <taxon>Bacillati</taxon>
        <taxon>Actinomycetota</taxon>
        <taxon>Actinomycetes</taxon>
        <taxon>Micrococcales</taxon>
        <taxon>Micrococcaceae</taxon>
        <taxon>Micrococcoides</taxon>
    </lineage>
</organism>
<comment type="caution">
    <text evidence="6">The sequence shown here is derived from an EMBL/GenBank/DDBJ whole genome shotgun (WGS) entry which is preliminary data.</text>
</comment>
<keyword evidence="2 5" id="KW-0812">Transmembrane</keyword>
<comment type="subcellular location">
    <subcellularLocation>
        <location evidence="1">Membrane</location>
        <topology evidence="1">Multi-pass membrane protein</topology>
    </subcellularLocation>
</comment>
<feature type="transmembrane region" description="Helical" evidence="5">
    <location>
        <begin position="163"/>
        <end position="183"/>
    </location>
</feature>
<keyword evidence="3 5" id="KW-1133">Transmembrane helix</keyword>
<evidence type="ECO:0000313" key="7">
    <source>
        <dbReference type="Proteomes" id="UP001589862"/>
    </source>
</evidence>
<gene>
    <name evidence="6" type="ORF">ACFFFR_06390</name>
</gene>
<evidence type="ECO:0000256" key="5">
    <source>
        <dbReference type="SAM" id="Phobius"/>
    </source>
</evidence>
<dbReference type="InterPro" id="IPR004254">
    <property type="entry name" value="AdipoR/HlyIII-related"/>
</dbReference>
<dbReference type="EMBL" id="JBHLUB010000028">
    <property type="protein sequence ID" value="MFC0582010.1"/>
    <property type="molecule type" value="Genomic_DNA"/>
</dbReference>
<reference evidence="6 7" key="1">
    <citation type="submission" date="2024-09" db="EMBL/GenBank/DDBJ databases">
        <authorList>
            <person name="Sun Q."/>
            <person name="Mori K."/>
        </authorList>
    </citation>
    <scope>NUCLEOTIDE SEQUENCE [LARGE SCALE GENOMIC DNA]</scope>
    <source>
        <strain evidence="6 7">NCAIM B.02604</strain>
    </source>
</reference>
<feature type="transmembrane region" description="Helical" evidence="5">
    <location>
        <begin position="48"/>
        <end position="67"/>
    </location>
</feature>
<accession>A0ABV6PA67</accession>